<dbReference type="SUPFAM" id="SSF51126">
    <property type="entry name" value="Pectin lyase-like"/>
    <property type="match status" value="1"/>
</dbReference>
<dbReference type="InterPro" id="IPR001304">
    <property type="entry name" value="C-type_lectin-like"/>
</dbReference>
<dbReference type="InterPro" id="IPR011050">
    <property type="entry name" value="Pectin_lyase_fold/virulence"/>
</dbReference>
<dbReference type="SUPFAM" id="SSF56436">
    <property type="entry name" value="C-type lectin-like"/>
    <property type="match status" value="1"/>
</dbReference>
<comment type="caution">
    <text evidence="4">The sequence shown here is derived from an EMBL/GenBank/DDBJ whole genome shotgun (WGS) entry which is preliminary data.</text>
</comment>
<dbReference type="EMBL" id="SJPX01000005">
    <property type="protein sequence ID" value="TWU48137.1"/>
    <property type="molecule type" value="Genomic_DNA"/>
</dbReference>
<evidence type="ECO:0000256" key="1">
    <source>
        <dbReference type="ARBA" id="ARBA00022729"/>
    </source>
</evidence>
<evidence type="ECO:0000313" key="4">
    <source>
        <dbReference type="EMBL" id="TWU48137.1"/>
    </source>
</evidence>
<evidence type="ECO:0000256" key="2">
    <source>
        <dbReference type="SAM" id="MobiDB-lite"/>
    </source>
</evidence>
<feature type="region of interest" description="Disordered" evidence="2">
    <location>
        <begin position="2668"/>
        <end position="2696"/>
    </location>
</feature>
<dbReference type="Pfam" id="PF18657">
    <property type="entry name" value="YDG"/>
    <property type="match status" value="4"/>
</dbReference>
<dbReference type="Pfam" id="PF18676">
    <property type="entry name" value="MBG_2"/>
    <property type="match status" value="1"/>
</dbReference>
<gene>
    <name evidence="4" type="ORF">Poly59_49830</name>
</gene>
<keyword evidence="5" id="KW-1185">Reference proteome</keyword>
<evidence type="ECO:0000313" key="5">
    <source>
        <dbReference type="Proteomes" id="UP000317977"/>
    </source>
</evidence>
<dbReference type="InterPro" id="IPR016186">
    <property type="entry name" value="C-type_lectin-like/link_sf"/>
</dbReference>
<feature type="region of interest" description="Disordered" evidence="2">
    <location>
        <begin position="2615"/>
        <end position="2650"/>
    </location>
</feature>
<proteinExistence type="predicted"/>
<reference evidence="4 5" key="1">
    <citation type="submission" date="2019-02" db="EMBL/GenBank/DDBJ databases">
        <title>Deep-cultivation of Planctomycetes and their phenomic and genomic characterization uncovers novel biology.</title>
        <authorList>
            <person name="Wiegand S."/>
            <person name="Jogler M."/>
            <person name="Boedeker C."/>
            <person name="Pinto D."/>
            <person name="Vollmers J."/>
            <person name="Rivas-Marin E."/>
            <person name="Kohn T."/>
            <person name="Peeters S.H."/>
            <person name="Heuer A."/>
            <person name="Rast P."/>
            <person name="Oberbeckmann S."/>
            <person name="Bunk B."/>
            <person name="Jeske O."/>
            <person name="Meyerdierks A."/>
            <person name="Storesund J.E."/>
            <person name="Kallscheuer N."/>
            <person name="Luecker S."/>
            <person name="Lage O.M."/>
            <person name="Pohl T."/>
            <person name="Merkel B.J."/>
            <person name="Hornburger P."/>
            <person name="Mueller R.-W."/>
            <person name="Bruemmer F."/>
            <person name="Labrenz M."/>
            <person name="Spormann A.M."/>
            <person name="Op Den Camp H."/>
            <person name="Overmann J."/>
            <person name="Amann R."/>
            <person name="Jetten M.S.M."/>
            <person name="Mascher T."/>
            <person name="Medema M.H."/>
            <person name="Devos D.P."/>
            <person name="Kaster A.-K."/>
            <person name="Ovreas L."/>
            <person name="Rohde M."/>
            <person name="Galperin M.Y."/>
            <person name="Jogler C."/>
        </authorList>
    </citation>
    <scope>NUCLEOTIDE SEQUENCE [LARGE SCALE GENOMIC DNA]</scope>
    <source>
        <strain evidence="4 5">Poly59</strain>
    </source>
</reference>
<dbReference type="Gene3D" id="3.10.100.10">
    <property type="entry name" value="Mannose-Binding Protein A, subunit A"/>
    <property type="match status" value="1"/>
</dbReference>
<feature type="domain" description="C-type lectin" evidence="3">
    <location>
        <begin position="498"/>
        <end position="631"/>
    </location>
</feature>
<dbReference type="InterPro" id="IPR041286">
    <property type="entry name" value="MBG_2"/>
</dbReference>
<dbReference type="InterPro" id="IPR016187">
    <property type="entry name" value="CTDL_fold"/>
</dbReference>
<evidence type="ECO:0000259" key="3">
    <source>
        <dbReference type="PROSITE" id="PS50041"/>
    </source>
</evidence>
<sequence length="2696" mass="269845">MNIGDNGSSTNPLTIGGGLNVYGGVVSVSKGITSTGTGDIFLQGATAANASLNISGNILKTGGAASTLTLKGAGRVTVNNAITATNPGGMNVVLWSDYDGGDQGGVSILNSISTGGGHFWAGGSDTVAGSNNWNGLTVGNGPSVGGNGYNHNALDLYGNITTAGGDVLLWGGNGYSTGTSGLGVSGARTIDSGSGDVTLIADDVVGGTIEVNSTGHFTYKPNSNTLLGVGGQLDFDGNFSGSSFIGTGDTNWLRFTNYSALGGLTLGTSGMTNNIRVFDTIDVNGRIELYGADLIIDAGVVLDSTGGGTAADIVLHGSGSVTVPEAIISGGGVDIHGNTVSLGSSIQYTGDASIISDNGDLNFYGNLEKYGGAESSTLLKSSRHIVLNSGASLLTSSGTQNVKLWADSDNSGDGINIFSSPTIATNGGSFTVGNGNTASIGGSTVKVGGDIYINGSSAQTINTNGGDLTINGETIAANTNGVTFESAGGNIVFGGVLNSGNQYTYVDGPDGQANSWDWARANAKNGTAGGAALGDSYMATITSRLENAIAGIAAGYRGAWIGAYRDTATPNDWVWADGPEAGQHFFTQGGSGGGSPESGWYANFGTGEPNGTGTTGETRGQFFGNAGQWNDLGSGTTFAATQDSDYAVLGYVRETNLAPTMIAINAGSGTVTFDGGVGSSKALASLAVTAGAGIHINGGQVKTEGIQTYNSPVVLGNHTHFSTIQNDIFFNSTVDSDDVANQWNLTATITPSNVYHWVDWSTWDEASKTATGTITVGSDVIIVTYHNPQGIFEAQTSGGTNYWTGRSGGAFVGDSPYISSNVANGPSTSDIIKLAYAGSQTLTFSESVENLAFSIMSMNGNGYGFDQDFTIESYSGLNGASPGYFGAGTLSKSILGDTFQLNDGGVNVASDGGNSEPHGTIRFGNAFSTLTWDSLSNETWNAFSIGVSGTSATAGRVQFGGAVGSNAAVGDIAVNAAVRTTANIAAASSFDVTGLTSLGGDITTTGNQTFGSAVTLDTDLALTTTANGNVKATGTIDGAHDLSVETNGTGDVTIGGSVGGNNALTNLTIDTVSLDAQAISLADDAALAVTNSGASEIAGVISGTDATLTKDGAASLTLSGTNTYSGSTTVSGGTLSITTDANLGTAPSTTTQSHLTLDGGALLVTANTTLSSNRGMELGNDGGTIEIATGTTTQYAGIIAGSGDLTKSGAGILKLSGQNTYTGATTVSGGIAETSHASALGNNSAVTLNNTAGVTLNLLSELAIGSLTGGGTTGGNVSLGTSTLTIGDDGTSTTFGGGITGTGGLNKNGTSEFTATGLATYTGSTAVAAGSIVFQNNAAPLTSGFTGSGTVTIEPSGTSFSSGVISNYHFANTLSGLMLGKSGNTSEITVNSVTSINGDVAIHAGNLAIINTLATTAGNTTTLGVSGNATQTTAITTDNLALQGTGNFTLDNNANSVGTLAGGETGTLLGNLAFVNNAILTVGTVGSQTGIAASGTVNLATQSGDLTITQNVATTNTTASAITLNAGRSTSAGTASGGNLILSNSHSITVGTGGRATFYTGGIADSLGLTDAVGSGSGRFRYNSDEADTNYSLSLGTGPFGIYREQPSITITAIDASTTYGTAPTLTTSIDSQNGDTAAQAFSLAPTITVGGDQSTSGNFIAGDHSLTASGGTSQLGYAINGYSGGTLTVNQKPISVPVVVDNKVYDGSTTAQMNATSSGVVATDVVTIGGTATFANKNVGTGKTVNITGLNLTGTDAANYSLASTTDTSTADITPLSINVTGLTGENKVYDGTTLAALSGTATTAPIVGDDLQVVGSAIASFADKNVGTSKSIVVSGLSLAGDDANNYNIIQPSGLAADITPAPLTIIANNDAKFVTKMDLAGYAGASYRGFVAGEDISNLTGSLSVLRSGIGSDESAGIYADALAASGWSSSNYDITYVTGDYTIVPADQLLVRFDNSSSTYGDLLGLQLLSAQYMDTSETVHTLTPTSAVNGHYAFDDGVGGTAAFDVVLDGSSLSTSNYTNAGAFALGMENLDVTSGNFSNSVSIVGNHTVNRAAINVSASGVSKTYEGNTAMVNLSLDQTGDVNGDVLTLNGQGSYADRHAGTGLAYTVGNLELGGTDANNYYLTVGSTFTANDGVITPKNVTITAPPVAKVYDGNTNSVATTPQLQAFTTALGITGDSVASITLTYDDKNVGTDKTLTASNIAINDGNGGGNYNITFTDNADSSITRLGTVTWIGGTTGNWNDPANWAGGAVPDLANVANVIIPQGVTPTFDNSVNGPVEIDSLLGGNLQVDSGTLNVDGSLDVDTFTQDGGTVTAGTFHADDVTQNDGVIEVDGNFTVHNSFTQSSTGTIDVTGDVDITQTSGDLTVNNLSGGNVKLDGQTGGVNLHDLTATGNLVIDAAGDITQSSTGTITVGETTTLTAGGNIDLDGTNNDFAGPVHATGHDINLVDGHGGLTLGNIDANGDFDATSTDGDITQHPGTTVQVDGETTLAGDGDVILGNIGNVFTGIVNVLADNGIIRQSTGDLLLGNVQTTGDFTTTANNGSVGQSPTSTIDVAGNSSFTAKTAINLPNAGNRLGQQTTVNAPRFELNSLDPLDIIRTGAALGDSALSKSVSDTTNDTFTRPASASQTDPNSGANTGQRPNGWFETFKMFVTNLVTRGSDNSVNGQAEGLSAEQTGDETYLRRQGPT</sequence>
<dbReference type="Pfam" id="PF12951">
    <property type="entry name" value="PATR"/>
    <property type="match status" value="2"/>
</dbReference>
<dbReference type="Proteomes" id="UP000317977">
    <property type="component" value="Unassembled WGS sequence"/>
</dbReference>
<accession>A0A5C6EJ73</accession>
<name>A0A5C6EJ73_9BACT</name>
<feature type="compositionally biased region" description="Polar residues" evidence="2">
    <location>
        <begin position="2616"/>
        <end position="2648"/>
    </location>
</feature>
<keyword evidence="1" id="KW-0732">Signal</keyword>
<dbReference type="Pfam" id="PF18886">
    <property type="entry name" value="DUF5649"/>
    <property type="match status" value="3"/>
</dbReference>
<dbReference type="NCBIfam" id="TIGR02601">
    <property type="entry name" value="autotrns_rpt"/>
    <property type="match status" value="2"/>
</dbReference>
<protein>
    <submittedName>
        <fullName evidence="4">Autotransporter-associated beta strand repeat protein</fullName>
    </submittedName>
</protein>
<dbReference type="PROSITE" id="PS50041">
    <property type="entry name" value="C_TYPE_LECTIN_2"/>
    <property type="match status" value="1"/>
</dbReference>
<dbReference type="RefSeq" id="WP_186776473.1">
    <property type="nucleotide sequence ID" value="NZ_SJPX01000005.1"/>
</dbReference>
<dbReference type="InterPro" id="IPR043709">
    <property type="entry name" value="DUF5649"/>
</dbReference>
<dbReference type="InterPro" id="IPR041248">
    <property type="entry name" value="YDG"/>
</dbReference>
<organism evidence="4 5">
    <name type="scientific">Rubripirellula reticaptiva</name>
    <dbReference type="NCBI Taxonomy" id="2528013"/>
    <lineage>
        <taxon>Bacteria</taxon>
        <taxon>Pseudomonadati</taxon>
        <taxon>Planctomycetota</taxon>
        <taxon>Planctomycetia</taxon>
        <taxon>Pirellulales</taxon>
        <taxon>Pirellulaceae</taxon>
        <taxon>Rubripirellula</taxon>
    </lineage>
</organism>
<dbReference type="InterPro" id="IPR013425">
    <property type="entry name" value="Autotrns_rpt"/>
</dbReference>